<dbReference type="Pfam" id="PF05433">
    <property type="entry name" value="Rick_17kDa_Anti"/>
    <property type="match status" value="1"/>
</dbReference>
<proteinExistence type="predicted"/>
<evidence type="ECO:0000256" key="3">
    <source>
        <dbReference type="SAM" id="MobiDB-lite"/>
    </source>
</evidence>
<organism evidence="5 6">
    <name type="scientific">Salinisphaera hydrothermalis (strain C41B8)</name>
    <dbReference type="NCBI Taxonomy" id="1304275"/>
    <lineage>
        <taxon>Bacteria</taxon>
        <taxon>Pseudomonadati</taxon>
        <taxon>Pseudomonadota</taxon>
        <taxon>Gammaproteobacteria</taxon>
        <taxon>Salinisphaerales</taxon>
        <taxon>Salinisphaeraceae</taxon>
        <taxon>Salinisphaera</taxon>
    </lineage>
</organism>
<comment type="caution">
    <text evidence="5">The sequence shown here is derived from an EMBL/GenBank/DDBJ whole genome shotgun (WGS) entry which is preliminary data.</text>
</comment>
<accession>A0A084ILN7</accession>
<dbReference type="EMBL" id="APNK01000010">
    <property type="protein sequence ID" value="KEZ77621.1"/>
    <property type="molecule type" value="Genomic_DNA"/>
</dbReference>
<dbReference type="InterPro" id="IPR016364">
    <property type="entry name" value="Surface_antigen_Rickettsia"/>
</dbReference>
<reference evidence="5 6" key="1">
    <citation type="submission" date="2013-03" db="EMBL/GenBank/DDBJ databases">
        <title>Salinisphaera hydrothermalis C41B8 Genome Sequencing.</title>
        <authorList>
            <person name="Li C."/>
            <person name="Lai Q."/>
            <person name="Shao Z."/>
        </authorList>
    </citation>
    <scope>NUCLEOTIDE SEQUENCE [LARGE SCALE GENOMIC DNA]</scope>
    <source>
        <strain evidence="5 6">C41B8</strain>
    </source>
</reference>
<evidence type="ECO:0000256" key="2">
    <source>
        <dbReference type="ARBA" id="ARBA00023136"/>
    </source>
</evidence>
<gene>
    <name evidence="5" type="ORF">C41B8_08550</name>
</gene>
<feature type="region of interest" description="Disordered" evidence="3">
    <location>
        <begin position="85"/>
        <end position="118"/>
    </location>
</feature>
<dbReference type="AlphaFoldDB" id="A0A084ILN7"/>
<name>A0A084ILN7_SALHC</name>
<keyword evidence="6" id="KW-1185">Reference proteome</keyword>
<dbReference type="PANTHER" id="PTHR35603">
    <property type="match status" value="1"/>
</dbReference>
<feature type="domain" description="Glycine zipper 2TM" evidence="4">
    <location>
        <begin position="30"/>
        <end position="70"/>
    </location>
</feature>
<dbReference type="Proteomes" id="UP000028302">
    <property type="component" value="Unassembled WGS sequence"/>
</dbReference>
<evidence type="ECO:0000259" key="4">
    <source>
        <dbReference type="Pfam" id="PF05433"/>
    </source>
</evidence>
<keyword evidence="2" id="KW-0472">Membrane</keyword>
<dbReference type="InterPro" id="IPR008816">
    <property type="entry name" value="Gly_zipper_2TM_dom"/>
</dbReference>
<dbReference type="OrthoDB" id="6170015at2"/>
<protein>
    <recommendedName>
        <fullName evidence="4">Glycine zipper 2TM domain-containing protein</fullName>
    </recommendedName>
</protein>
<evidence type="ECO:0000313" key="6">
    <source>
        <dbReference type="Proteomes" id="UP000028302"/>
    </source>
</evidence>
<evidence type="ECO:0000256" key="1">
    <source>
        <dbReference type="ARBA" id="ARBA00004370"/>
    </source>
</evidence>
<dbReference type="RefSeq" id="WP_037336664.1">
    <property type="nucleotide sequence ID" value="NZ_APNK01000010.1"/>
</dbReference>
<dbReference type="PIRSF" id="PIRSF002721">
    <property type="entry name" value="Surface_antigen_Rickettsia"/>
    <property type="match status" value="1"/>
</dbReference>
<dbReference type="eggNOG" id="COG4520">
    <property type="taxonomic scope" value="Bacteria"/>
</dbReference>
<dbReference type="PANTHER" id="PTHR35603:SF2">
    <property type="entry name" value="OUTER MEMBRANE LIPOPROTEIN"/>
    <property type="match status" value="1"/>
</dbReference>
<dbReference type="InterPro" id="IPR051407">
    <property type="entry name" value="Bact_OM_lipoprot/Surf_antigen"/>
</dbReference>
<evidence type="ECO:0000313" key="5">
    <source>
        <dbReference type="EMBL" id="KEZ77621.1"/>
    </source>
</evidence>
<sequence>MYKTLSLFSALVLAVSMIGGCANWSNSDTGTLLGGAAGGALGSQIGSGTGTTIATVVGTLAGAALGNKVGQHFDQKDRQHFGTALESNQTGKTSSWSDPNSNESYSVTPTRTYKQGNQPCRDFTMNATVDGQPKKVTGTACRQPNGTWKVVNS</sequence>
<dbReference type="PROSITE" id="PS51257">
    <property type="entry name" value="PROKAR_LIPOPROTEIN"/>
    <property type="match status" value="1"/>
</dbReference>
<comment type="subcellular location">
    <subcellularLocation>
        <location evidence="1">Membrane</location>
    </subcellularLocation>
</comment>
<dbReference type="GO" id="GO:0019867">
    <property type="term" value="C:outer membrane"/>
    <property type="evidence" value="ECO:0007669"/>
    <property type="project" value="InterPro"/>
</dbReference>